<keyword evidence="1" id="KW-1133">Transmembrane helix</keyword>
<comment type="caution">
    <text evidence="2">The sequence shown here is derived from an EMBL/GenBank/DDBJ whole genome shotgun (WGS) entry which is preliminary data.</text>
</comment>
<dbReference type="InterPro" id="IPR043130">
    <property type="entry name" value="CDP-OH_PTrfase_TM_dom"/>
</dbReference>
<dbReference type="InterPro" id="IPR000462">
    <property type="entry name" value="CDP-OH_P_trans"/>
</dbReference>
<dbReference type="GO" id="GO:0016020">
    <property type="term" value="C:membrane"/>
    <property type="evidence" value="ECO:0007669"/>
    <property type="project" value="InterPro"/>
</dbReference>
<reference evidence="2" key="1">
    <citation type="submission" date="2021-10" db="EMBL/GenBank/DDBJ databases">
        <title>Anaerobic single-cell dispensing facilitates the cultivation of human gut bacteria.</title>
        <authorList>
            <person name="Afrizal A."/>
        </authorList>
    </citation>
    <scope>NUCLEOTIDE SEQUENCE</scope>
    <source>
        <strain evidence="2">CLA-AA-H215</strain>
    </source>
</reference>
<dbReference type="GO" id="GO:0016780">
    <property type="term" value="F:phosphotransferase activity, for other substituted phosphate groups"/>
    <property type="evidence" value="ECO:0007669"/>
    <property type="project" value="InterPro"/>
</dbReference>
<keyword evidence="3" id="KW-1185">Reference proteome</keyword>
<organism evidence="2 3">
    <name type="scientific">Hominifimenecus microfluidus</name>
    <dbReference type="NCBI Taxonomy" id="2885348"/>
    <lineage>
        <taxon>Bacteria</taxon>
        <taxon>Bacillati</taxon>
        <taxon>Bacillota</taxon>
        <taxon>Clostridia</taxon>
        <taxon>Lachnospirales</taxon>
        <taxon>Lachnospiraceae</taxon>
        <taxon>Hominifimenecus</taxon>
    </lineage>
</organism>
<dbReference type="EMBL" id="JAJEQR010000023">
    <property type="protein sequence ID" value="MCC2231183.1"/>
    <property type="molecule type" value="Genomic_DNA"/>
</dbReference>
<dbReference type="Gene3D" id="1.20.120.1760">
    <property type="match status" value="1"/>
</dbReference>
<evidence type="ECO:0000313" key="2">
    <source>
        <dbReference type="EMBL" id="MCC2231183.1"/>
    </source>
</evidence>
<evidence type="ECO:0000313" key="3">
    <source>
        <dbReference type="Proteomes" id="UP001198182"/>
    </source>
</evidence>
<evidence type="ECO:0000256" key="1">
    <source>
        <dbReference type="SAM" id="Phobius"/>
    </source>
</evidence>
<feature type="transmembrane region" description="Helical" evidence="1">
    <location>
        <begin position="93"/>
        <end position="112"/>
    </location>
</feature>
<gene>
    <name evidence="2" type="ORF">LKD81_09290</name>
</gene>
<dbReference type="AlphaFoldDB" id="A0AAE3EB73"/>
<dbReference type="RefSeq" id="WP_308453704.1">
    <property type="nucleotide sequence ID" value="NZ_JAJEQR010000023.1"/>
</dbReference>
<protein>
    <submittedName>
        <fullName evidence="2">CDP-alcohol phosphatidyltransferase family protein</fullName>
    </submittedName>
</protein>
<keyword evidence="1" id="KW-0812">Transmembrane</keyword>
<name>A0AAE3EB73_9FIRM</name>
<proteinExistence type="predicted"/>
<dbReference type="Proteomes" id="UP001198182">
    <property type="component" value="Unassembled WGS sequence"/>
</dbReference>
<sequence length="218" mass="24378">MIGYYNYSVILTYIGLASAVYGMVQAMSYNPRVAILCLMVCGLCDAFDGAIARTCKRTEDEKSFGMQIDSLCDLICFGVFPAIIGYGLGIRSIGGYLCMFFYILATVIRLGYFNVQEMNRVQQEGEAKRKYYTGLPVTNVSLLIPCFILLDIFTKRSFIRLYNIALLLIGMAFLSKIKVRKLYLHGLIVVACLSSIVFFLIFRYGGNIICLPVSTTPV</sequence>
<feature type="transmembrane region" description="Helical" evidence="1">
    <location>
        <begin position="159"/>
        <end position="175"/>
    </location>
</feature>
<feature type="transmembrane region" description="Helical" evidence="1">
    <location>
        <begin position="182"/>
        <end position="202"/>
    </location>
</feature>
<accession>A0AAE3EB73</accession>
<feature type="transmembrane region" description="Helical" evidence="1">
    <location>
        <begin position="7"/>
        <end position="27"/>
    </location>
</feature>
<keyword evidence="1" id="KW-0472">Membrane</keyword>
<dbReference type="GO" id="GO:0008654">
    <property type="term" value="P:phospholipid biosynthetic process"/>
    <property type="evidence" value="ECO:0007669"/>
    <property type="project" value="InterPro"/>
</dbReference>
<feature type="transmembrane region" description="Helical" evidence="1">
    <location>
        <begin position="132"/>
        <end position="153"/>
    </location>
</feature>
<dbReference type="Pfam" id="PF01066">
    <property type="entry name" value="CDP-OH_P_transf"/>
    <property type="match status" value="1"/>
</dbReference>